<feature type="transmembrane region" description="Helical" evidence="4">
    <location>
        <begin position="254"/>
        <end position="274"/>
    </location>
</feature>
<protein>
    <submittedName>
        <fullName evidence="5">MFS transporter</fullName>
    </submittedName>
</protein>
<organism evidence="5 6">
    <name type="scientific">Akkermansia biwaensis</name>
    <dbReference type="NCBI Taxonomy" id="2946555"/>
    <lineage>
        <taxon>Bacteria</taxon>
        <taxon>Pseudomonadati</taxon>
        <taxon>Verrucomicrobiota</taxon>
        <taxon>Verrucomicrobiia</taxon>
        <taxon>Verrucomicrobiales</taxon>
        <taxon>Akkermansiaceae</taxon>
        <taxon>Akkermansia</taxon>
    </lineage>
</organism>
<dbReference type="PANTHER" id="PTHR43596:SF1">
    <property type="entry name" value="ADP,ATP CARRIER PROTEIN"/>
    <property type="match status" value="1"/>
</dbReference>
<dbReference type="Pfam" id="PF07690">
    <property type="entry name" value="MFS_1"/>
    <property type="match status" value="1"/>
</dbReference>
<feature type="transmembrane region" description="Helical" evidence="4">
    <location>
        <begin position="320"/>
        <end position="342"/>
    </location>
</feature>
<keyword evidence="2 4" id="KW-1133">Transmembrane helix</keyword>
<evidence type="ECO:0000313" key="5">
    <source>
        <dbReference type="EMBL" id="BDL42841.1"/>
    </source>
</evidence>
<feature type="transmembrane region" description="Helical" evidence="4">
    <location>
        <begin position="162"/>
        <end position="185"/>
    </location>
</feature>
<sequence>MYGIWYIAGMSNWKRGSLGRLLRRALNVDEAELPAAAGGILLFFLLFLAYSMLRPVREMMGIAGGVRNLQWLFTATFGASLLFQMLFGWIACRVPRRSILPWTYGFFILNLGVFAALMLACPDSAWTARAFYVWLSVFNLLAVSVAWSVLADVMRGGQVKRLFALVASGSSLGAVLGPAVTATLAGAVESMWLFAAAAVLLGLAVLAGMYLHRWRDGNPASGGKAGAPFPEDCRARPLGGNPFTGASAVFRSPFLMGIGLFIILLASTNTFLYFELMRAVASAFPDPVRQTRVFGIIDVIVQGSTMLLQVFFAGRIVRRFGLSALLVAVPVLISLGFVWMAFSPVFAVAAVVTVARRIGEYGLVRPGREMLNSVLSPEEKYKAKSFIDTVLYRGGDAASAWLKRSLDVLGGHSPLAMLGGAAISALWAATGFFLARRHREMAGRQDED</sequence>
<feature type="transmembrane region" description="Helical" evidence="4">
    <location>
        <begin position="415"/>
        <end position="435"/>
    </location>
</feature>
<dbReference type="InterPro" id="IPR036259">
    <property type="entry name" value="MFS_trans_sf"/>
</dbReference>
<evidence type="ECO:0000256" key="2">
    <source>
        <dbReference type="ARBA" id="ARBA00022989"/>
    </source>
</evidence>
<feature type="transmembrane region" description="Helical" evidence="4">
    <location>
        <begin position="33"/>
        <end position="51"/>
    </location>
</feature>
<dbReference type="InterPro" id="IPR011701">
    <property type="entry name" value="MFS"/>
</dbReference>
<keyword evidence="1 4" id="KW-0812">Transmembrane</keyword>
<evidence type="ECO:0000256" key="4">
    <source>
        <dbReference type="SAM" id="Phobius"/>
    </source>
</evidence>
<feature type="transmembrane region" description="Helical" evidence="4">
    <location>
        <begin position="191"/>
        <end position="211"/>
    </location>
</feature>
<evidence type="ECO:0000256" key="1">
    <source>
        <dbReference type="ARBA" id="ARBA00022692"/>
    </source>
</evidence>
<feature type="transmembrane region" description="Helical" evidence="4">
    <location>
        <begin position="71"/>
        <end position="92"/>
    </location>
</feature>
<dbReference type="Proteomes" id="UP001062263">
    <property type="component" value="Chromosome"/>
</dbReference>
<evidence type="ECO:0000256" key="3">
    <source>
        <dbReference type="ARBA" id="ARBA00023136"/>
    </source>
</evidence>
<dbReference type="EMBL" id="AP025943">
    <property type="protein sequence ID" value="BDL42841.1"/>
    <property type="molecule type" value="Genomic_DNA"/>
</dbReference>
<feature type="transmembrane region" description="Helical" evidence="4">
    <location>
        <begin position="99"/>
        <end position="119"/>
    </location>
</feature>
<dbReference type="PANTHER" id="PTHR43596">
    <property type="entry name" value="ADP,ATP CARRIER PROTEIN"/>
    <property type="match status" value="1"/>
</dbReference>
<name>A0ABN6QIV5_9BACT</name>
<keyword evidence="6" id="KW-1185">Reference proteome</keyword>
<dbReference type="SUPFAM" id="SSF103473">
    <property type="entry name" value="MFS general substrate transporter"/>
    <property type="match status" value="1"/>
</dbReference>
<feature type="transmembrane region" description="Helical" evidence="4">
    <location>
        <begin position="131"/>
        <end position="150"/>
    </location>
</feature>
<dbReference type="Gene3D" id="1.20.1250.20">
    <property type="entry name" value="MFS general substrate transporter like domains"/>
    <property type="match status" value="1"/>
</dbReference>
<accession>A0ABN6QIV5</accession>
<reference evidence="5" key="1">
    <citation type="submission" date="2022-06" db="EMBL/GenBank/DDBJ databases">
        <title>Akkermansia biwalacus sp. nov., an anaerobic mucin-degrading bacterium isolated from human intestine.</title>
        <authorList>
            <person name="Kobayashi Y."/>
            <person name="Inoue S."/>
            <person name="Kawahara T."/>
            <person name="Kohda N."/>
        </authorList>
    </citation>
    <scope>NUCLEOTIDE SEQUENCE</scope>
    <source>
        <strain evidence="5">WON2089</strain>
    </source>
</reference>
<feature type="transmembrane region" description="Helical" evidence="4">
    <location>
        <begin position="294"/>
        <end position="313"/>
    </location>
</feature>
<gene>
    <name evidence="5" type="ORF">Abiwalacus_04150</name>
</gene>
<keyword evidence="3 4" id="KW-0472">Membrane</keyword>
<evidence type="ECO:0000313" key="6">
    <source>
        <dbReference type="Proteomes" id="UP001062263"/>
    </source>
</evidence>
<proteinExistence type="predicted"/>